<organism evidence="6 7">
    <name type="scientific">Catenaria anguillulae PL171</name>
    <dbReference type="NCBI Taxonomy" id="765915"/>
    <lineage>
        <taxon>Eukaryota</taxon>
        <taxon>Fungi</taxon>
        <taxon>Fungi incertae sedis</taxon>
        <taxon>Blastocladiomycota</taxon>
        <taxon>Blastocladiomycetes</taxon>
        <taxon>Blastocladiales</taxon>
        <taxon>Catenariaceae</taxon>
        <taxon>Catenaria</taxon>
    </lineage>
</organism>
<gene>
    <name evidence="6" type="ORF">BCR44DRAFT_116046</name>
</gene>
<dbReference type="PROSITE" id="PS50089">
    <property type="entry name" value="ZF_RING_2"/>
    <property type="match status" value="1"/>
</dbReference>
<evidence type="ECO:0000256" key="4">
    <source>
        <dbReference type="PROSITE-ProRule" id="PRU00175"/>
    </source>
</evidence>
<keyword evidence="1" id="KW-0479">Metal-binding</keyword>
<evidence type="ECO:0000256" key="3">
    <source>
        <dbReference type="ARBA" id="ARBA00022833"/>
    </source>
</evidence>
<dbReference type="PANTHER" id="PTHR45931:SF3">
    <property type="entry name" value="RING ZINC FINGER-CONTAINING PROTEIN"/>
    <property type="match status" value="1"/>
</dbReference>
<evidence type="ECO:0000256" key="1">
    <source>
        <dbReference type="ARBA" id="ARBA00022723"/>
    </source>
</evidence>
<dbReference type="Pfam" id="PF13639">
    <property type="entry name" value="zf-RING_2"/>
    <property type="match status" value="1"/>
</dbReference>
<dbReference type="EMBL" id="MCFL01000116">
    <property type="protein sequence ID" value="ORZ29934.1"/>
    <property type="molecule type" value="Genomic_DNA"/>
</dbReference>
<evidence type="ECO:0000313" key="6">
    <source>
        <dbReference type="EMBL" id="ORZ29934.1"/>
    </source>
</evidence>
<dbReference type="GO" id="GO:0006511">
    <property type="term" value="P:ubiquitin-dependent protein catabolic process"/>
    <property type="evidence" value="ECO:0007669"/>
    <property type="project" value="TreeGrafter"/>
</dbReference>
<dbReference type="InterPro" id="IPR013083">
    <property type="entry name" value="Znf_RING/FYVE/PHD"/>
</dbReference>
<keyword evidence="3" id="KW-0862">Zinc</keyword>
<dbReference type="InterPro" id="IPR051834">
    <property type="entry name" value="RING_finger_E3_ligase"/>
</dbReference>
<evidence type="ECO:0000313" key="7">
    <source>
        <dbReference type="Proteomes" id="UP000193411"/>
    </source>
</evidence>
<reference evidence="6 7" key="1">
    <citation type="submission" date="2016-07" db="EMBL/GenBank/DDBJ databases">
        <title>Pervasive Adenine N6-methylation of Active Genes in Fungi.</title>
        <authorList>
            <consortium name="DOE Joint Genome Institute"/>
            <person name="Mondo S.J."/>
            <person name="Dannebaum R.O."/>
            <person name="Kuo R.C."/>
            <person name="Labutti K."/>
            <person name="Haridas S."/>
            <person name="Kuo A."/>
            <person name="Salamov A."/>
            <person name="Ahrendt S.R."/>
            <person name="Lipzen A."/>
            <person name="Sullivan W."/>
            <person name="Andreopoulos W.B."/>
            <person name="Clum A."/>
            <person name="Lindquist E."/>
            <person name="Daum C."/>
            <person name="Ramamoorthy G.K."/>
            <person name="Gryganskyi A."/>
            <person name="Culley D."/>
            <person name="Magnuson J.K."/>
            <person name="James T.Y."/>
            <person name="O'Malley M.A."/>
            <person name="Stajich J.E."/>
            <person name="Spatafora J.W."/>
            <person name="Visel A."/>
            <person name="Grigoriev I.V."/>
        </authorList>
    </citation>
    <scope>NUCLEOTIDE SEQUENCE [LARGE SCALE GENOMIC DNA]</scope>
    <source>
        <strain evidence="6 7">PL171</strain>
    </source>
</reference>
<dbReference type="Proteomes" id="UP000193411">
    <property type="component" value="Unassembled WGS sequence"/>
</dbReference>
<dbReference type="GO" id="GO:0061630">
    <property type="term" value="F:ubiquitin protein ligase activity"/>
    <property type="evidence" value="ECO:0007669"/>
    <property type="project" value="TreeGrafter"/>
</dbReference>
<proteinExistence type="predicted"/>
<keyword evidence="2 4" id="KW-0863">Zinc-finger</keyword>
<feature type="domain" description="RING-type" evidence="5">
    <location>
        <begin position="3"/>
        <end position="40"/>
    </location>
</feature>
<dbReference type="GO" id="GO:0008270">
    <property type="term" value="F:zinc ion binding"/>
    <property type="evidence" value="ECO:0007669"/>
    <property type="project" value="UniProtKB-KW"/>
</dbReference>
<protein>
    <recommendedName>
        <fullName evidence="5">RING-type domain-containing protein</fullName>
    </recommendedName>
</protein>
<dbReference type="SMART" id="SM00184">
    <property type="entry name" value="RING"/>
    <property type="match status" value="1"/>
</dbReference>
<name>A0A1Y2H7F6_9FUNG</name>
<dbReference type="SUPFAM" id="SSF57850">
    <property type="entry name" value="RING/U-box"/>
    <property type="match status" value="1"/>
</dbReference>
<comment type="caution">
    <text evidence="6">The sequence shown here is derived from an EMBL/GenBank/DDBJ whole genome shotgun (WGS) entry which is preliminary data.</text>
</comment>
<dbReference type="PANTHER" id="PTHR45931">
    <property type="entry name" value="SI:CH211-59O9.10"/>
    <property type="match status" value="1"/>
</dbReference>
<dbReference type="OrthoDB" id="8062037at2759"/>
<keyword evidence="7" id="KW-1185">Reference proteome</keyword>
<dbReference type="InterPro" id="IPR001841">
    <property type="entry name" value="Znf_RING"/>
</dbReference>
<dbReference type="STRING" id="765915.A0A1Y2H7F6"/>
<accession>A0A1Y2H7F6</accession>
<dbReference type="Gene3D" id="3.30.40.10">
    <property type="entry name" value="Zinc/RING finger domain, C3HC4 (zinc finger)"/>
    <property type="match status" value="1"/>
</dbReference>
<dbReference type="GO" id="GO:0005634">
    <property type="term" value="C:nucleus"/>
    <property type="evidence" value="ECO:0007669"/>
    <property type="project" value="TreeGrafter"/>
</dbReference>
<sequence>MICSICHEDYANTCLKCHHEFHADCIQQWMQRSNSCPICRKDIHSPSLAFDKTLDQISKLLDTTILQCEKLDKLIGNSQLTRLQYEKVMCTFSKLDTITSRIKSMLPIQGFENLLLEYIQQLMDDIGTNNFFIQE</sequence>
<evidence type="ECO:0000256" key="2">
    <source>
        <dbReference type="ARBA" id="ARBA00022771"/>
    </source>
</evidence>
<evidence type="ECO:0000259" key="5">
    <source>
        <dbReference type="PROSITE" id="PS50089"/>
    </source>
</evidence>
<dbReference type="AlphaFoldDB" id="A0A1Y2H7F6"/>